<feature type="compositionally biased region" description="Polar residues" evidence="1">
    <location>
        <begin position="121"/>
        <end position="131"/>
    </location>
</feature>
<feature type="transmembrane region" description="Helical" evidence="2">
    <location>
        <begin position="50"/>
        <end position="72"/>
    </location>
</feature>
<evidence type="ECO:0000256" key="1">
    <source>
        <dbReference type="SAM" id="MobiDB-lite"/>
    </source>
</evidence>
<dbReference type="EMBL" id="JACXAI010000001">
    <property type="protein sequence ID" value="MBD1378645.1"/>
    <property type="molecule type" value="Genomic_DNA"/>
</dbReference>
<keyword evidence="2" id="KW-0812">Transmembrane</keyword>
<evidence type="ECO:0000313" key="4">
    <source>
        <dbReference type="EMBL" id="MBD1378645.1"/>
    </source>
</evidence>
<dbReference type="SMART" id="SM00257">
    <property type="entry name" value="LysM"/>
    <property type="match status" value="1"/>
</dbReference>
<dbReference type="InterPro" id="IPR018392">
    <property type="entry name" value="LysM"/>
</dbReference>
<keyword evidence="5" id="KW-1185">Reference proteome</keyword>
<feature type="region of interest" description="Disordered" evidence="1">
    <location>
        <begin position="98"/>
        <end position="132"/>
    </location>
</feature>
<accession>A0A926ND46</accession>
<keyword evidence="2" id="KW-0472">Membrane</keyword>
<organism evidence="4 5">
    <name type="scientific">Metabacillus arenae</name>
    <dbReference type="NCBI Taxonomy" id="2771434"/>
    <lineage>
        <taxon>Bacteria</taxon>
        <taxon>Bacillati</taxon>
        <taxon>Bacillota</taxon>
        <taxon>Bacilli</taxon>
        <taxon>Bacillales</taxon>
        <taxon>Bacillaceae</taxon>
        <taxon>Metabacillus</taxon>
    </lineage>
</organism>
<dbReference type="SUPFAM" id="SSF54106">
    <property type="entry name" value="LysM domain"/>
    <property type="match status" value="1"/>
</dbReference>
<gene>
    <name evidence="4" type="ORF">IC621_00245</name>
</gene>
<evidence type="ECO:0000259" key="3">
    <source>
        <dbReference type="SMART" id="SM00257"/>
    </source>
</evidence>
<dbReference type="Pfam" id="PF01476">
    <property type="entry name" value="LysM"/>
    <property type="match status" value="1"/>
</dbReference>
<evidence type="ECO:0000256" key="2">
    <source>
        <dbReference type="SAM" id="Phobius"/>
    </source>
</evidence>
<name>A0A926ND46_9BACI</name>
<reference evidence="4" key="1">
    <citation type="submission" date="2020-09" db="EMBL/GenBank/DDBJ databases">
        <title>A novel bacterium of genus Bacillus, isolated from South China Sea.</title>
        <authorList>
            <person name="Huang H."/>
            <person name="Mo K."/>
            <person name="Hu Y."/>
        </authorList>
    </citation>
    <scope>NUCLEOTIDE SEQUENCE</scope>
    <source>
        <strain evidence="4">IB182487</strain>
    </source>
</reference>
<proteinExistence type="predicted"/>
<sequence>MSRIQRRREQSKQLKEKVTNKKEAETGSYPSRSEIHQKNKKKKKEKKVKYPLISLLAAVFILLPGTILFFMISSANKEVVSSDGEQLSGHEELYIDMEPGEENDTNRGDNQNESSKETEQSTDSSDVSTNQEDYRIVEHIVGPKETLYQISMKYYHNRNGEELIREYNNLDGNEVYEDQVLKIPLKK</sequence>
<evidence type="ECO:0000313" key="5">
    <source>
        <dbReference type="Proteomes" id="UP000626844"/>
    </source>
</evidence>
<dbReference type="CDD" id="cd00118">
    <property type="entry name" value="LysM"/>
    <property type="match status" value="1"/>
</dbReference>
<protein>
    <submittedName>
        <fullName evidence="4">LysM peptidoglycan-binding domain-containing protein</fullName>
    </submittedName>
</protein>
<comment type="caution">
    <text evidence="4">The sequence shown here is derived from an EMBL/GenBank/DDBJ whole genome shotgun (WGS) entry which is preliminary data.</text>
</comment>
<dbReference type="Proteomes" id="UP000626844">
    <property type="component" value="Unassembled WGS sequence"/>
</dbReference>
<feature type="domain" description="LysM" evidence="3">
    <location>
        <begin position="138"/>
        <end position="184"/>
    </location>
</feature>
<dbReference type="Gene3D" id="3.10.350.10">
    <property type="entry name" value="LysM domain"/>
    <property type="match status" value="1"/>
</dbReference>
<feature type="compositionally biased region" description="Basic and acidic residues" evidence="1">
    <location>
        <begin position="7"/>
        <end position="25"/>
    </location>
</feature>
<dbReference type="RefSeq" id="WP_191154608.1">
    <property type="nucleotide sequence ID" value="NZ_JACXAI010000001.1"/>
</dbReference>
<keyword evidence="2" id="KW-1133">Transmembrane helix</keyword>
<dbReference type="InterPro" id="IPR036779">
    <property type="entry name" value="LysM_dom_sf"/>
</dbReference>
<dbReference type="AlphaFoldDB" id="A0A926ND46"/>
<feature type="region of interest" description="Disordered" evidence="1">
    <location>
        <begin position="1"/>
        <end position="43"/>
    </location>
</feature>